<feature type="compositionally biased region" description="Low complexity" evidence="1">
    <location>
        <begin position="65"/>
        <end position="76"/>
    </location>
</feature>
<feature type="region of interest" description="Disordered" evidence="1">
    <location>
        <begin position="1"/>
        <end position="109"/>
    </location>
</feature>
<sequence>MKNIKQKKRVKKRGCQKKKEEKRVDTSLAEPLPLDLNLQQQQHRRRPSIESTQSMPPIATGTVGQSFAQAAALASQPRHERYAAHIPVRQTSTEPSGRQSTTSIDSTNR</sequence>
<dbReference type="WBParaSite" id="PDA_v2.g18356.t1">
    <property type="protein sequence ID" value="PDA_v2.g18356.t1"/>
    <property type="gene ID" value="PDA_v2.g18356"/>
</dbReference>
<feature type="compositionally biased region" description="Basic residues" evidence="1">
    <location>
        <begin position="1"/>
        <end position="16"/>
    </location>
</feature>
<keyword evidence="2" id="KW-1185">Reference proteome</keyword>
<evidence type="ECO:0000313" key="3">
    <source>
        <dbReference type="WBParaSite" id="PDA_v2.g18356.t1"/>
    </source>
</evidence>
<dbReference type="Proteomes" id="UP000887578">
    <property type="component" value="Unplaced"/>
</dbReference>
<reference evidence="3" key="1">
    <citation type="submission" date="2022-11" db="UniProtKB">
        <authorList>
            <consortium name="WormBaseParasite"/>
        </authorList>
    </citation>
    <scope>IDENTIFICATION</scope>
</reference>
<accession>A0A914PQH8</accession>
<name>A0A914PQH8_9BILA</name>
<evidence type="ECO:0000256" key="1">
    <source>
        <dbReference type="SAM" id="MobiDB-lite"/>
    </source>
</evidence>
<dbReference type="AlphaFoldDB" id="A0A914PQH8"/>
<proteinExistence type="predicted"/>
<feature type="compositionally biased region" description="Polar residues" evidence="1">
    <location>
        <begin position="89"/>
        <end position="109"/>
    </location>
</feature>
<evidence type="ECO:0000313" key="2">
    <source>
        <dbReference type="Proteomes" id="UP000887578"/>
    </source>
</evidence>
<protein>
    <submittedName>
        <fullName evidence="3">Uncharacterized protein</fullName>
    </submittedName>
</protein>
<organism evidence="2 3">
    <name type="scientific">Panagrolaimus davidi</name>
    <dbReference type="NCBI Taxonomy" id="227884"/>
    <lineage>
        <taxon>Eukaryota</taxon>
        <taxon>Metazoa</taxon>
        <taxon>Ecdysozoa</taxon>
        <taxon>Nematoda</taxon>
        <taxon>Chromadorea</taxon>
        <taxon>Rhabditida</taxon>
        <taxon>Tylenchina</taxon>
        <taxon>Panagrolaimomorpha</taxon>
        <taxon>Panagrolaimoidea</taxon>
        <taxon>Panagrolaimidae</taxon>
        <taxon>Panagrolaimus</taxon>
    </lineage>
</organism>
<feature type="compositionally biased region" description="Low complexity" evidence="1">
    <location>
        <begin position="31"/>
        <end position="41"/>
    </location>
</feature>